<dbReference type="Proteomes" id="UP000545493">
    <property type="component" value="Unassembled WGS sequence"/>
</dbReference>
<proteinExistence type="predicted"/>
<sequence length="69" mass="7386">MTTVRDTGPTPARVARARAAHEEHLERVRGLAARTVAGHSMDAKDCQHLLAMLGLDVRESDAAVAPGRD</sequence>
<dbReference type="RefSeq" id="WP_167165467.1">
    <property type="nucleotide sequence ID" value="NZ_JAAOYM010000001.1"/>
</dbReference>
<reference evidence="1 2" key="1">
    <citation type="submission" date="2020-03" db="EMBL/GenBank/DDBJ databases">
        <title>Sequencing the genomes of 1000 actinobacteria strains.</title>
        <authorList>
            <person name="Klenk H.-P."/>
        </authorList>
    </citation>
    <scope>NUCLEOTIDE SEQUENCE [LARGE SCALE GENOMIC DNA]</scope>
    <source>
        <strain evidence="1 2">DSM 45685</strain>
    </source>
</reference>
<protein>
    <submittedName>
        <fullName evidence="1">Uncharacterized protein</fullName>
    </submittedName>
</protein>
<comment type="caution">
    <text evidence="1">The sequence shown here is derived from an EMBL/GenBank/DDBJ whole genome shotgun (WGS) entry which is preliminary data.</text>
</comment>
<accession>A0A7X5ZQ22</accession>
<name>A0A7X5ZQ22_9PSEU</name>
<gene>
    <name evidence="1" type="ORF">FHU38_001410</name>
</gene>
<evidence type="ECO:0000313" key="1">
    <source>
        <dbReference type="EMBL" id="NIJ11066.1"/>
    </source>
</evidence>
<organism evidence="1 2">
    <name type="scientific">Saccharomonospora amisosensis</name>
    <dbReference type="NCBI Taxonomy" id="1128677"/>
    <lineage>
        <taxon>Bacteria</taxon>
        <taxon>Bacillati</taxon>
        <taxon>Actinomycetota</taxon>
        <taxon>Actinomycetes</taxon>
        <taxon>Pseudonocardiales</taxon>
        <taxon>Pseudonocardiaceae</taxon>
        <taxon>Saccharomonospora</taxon>
    </lineage>
</organism>
<keyword evidence="2" id="KW-1185">Reference proteome</keyword>
<dbReference type="EMBL" id="JAAOYM010000001">
    <property type="protein sequence ID" value="NIJ11066.1"/>
    <property type="molecule type" value="Genomic_DNA"/>
</dbReference>
<evidence type="ECO:0000313" key="2">
    <source>
        <dbReference type="Proteomes" id="UP000545493"/>
    </source>
</evidence>
<dbReference type="AlphaFoldDB" id="A0A7X5ZQ22"/>